<dbReference type="InterPro" id="IPR013148">
    <property type="entry name" value="Glyco_hydro_32_N"/>
</dbReference>
<dbReference type="PANTHER" id="PTHR43101">
    <property type="entry name" value="BETA-FRUCTOSIDASE"/>
    <property type="match status" value="1"/>
</dbReference>
<evidence type="ECO:0000259" key="5">
    <source>
        <dbReference type="Pfam" id="PF00251"/>
    </source>
</evidence>
<evidence type="ECO:0000256" key="4">
    <source>
        <dbReference type="ARBA" id="ARBA00023295"/>
    </source>
</evidence>
<dbReference type="InterPro" id="IPR023296">
    <property type="entry name" value="Glyco_hydro_beta-prop_sf"/>
</dbReference>
<evidence type="ECO:0000256" key="1">
    <source>
        <dbReference type="ARBA" id="ARBA00009902"/>
    </source>
</evidence>
<evidence type="ECO:0000256" key="3">
    <source>
        <dbReference type="ARBA" id="ARBA00022801"/>
    </source>
</evidence>
<dbReference type="InterPro" id="IPR051214">
    <property type="entry name" value="GH32_Enzymes"/>
</dbReference>
<dbReference type="InterPro" id="IPR001362">
    <property type="entry name" value="Glyco_hydro_32"/>
</dbReference>
<protein>
    <recommendedName>
        <fullName evidence="2">beta-fructofuranosidase</fullName>
        <ecNumber evidence="2">3.2.1.26</ecNumber>
    </recommendedName>
</protein>
<dbReference type="Proteomes" id="UP001157109">
    <property type="component" value="Unassembled WGS sequence"/>
</dbReference>
<evidence type="ECO:0000313" key="6">
    <source>
        <dbReference type="EMBL" id="GMA19022.1"/>
    </source>
</evidence>
<gene>
    <name evidence="6" type="ORF">GCM10025862_10430</name>
</gene>
<dbReference type="EC" id="3.2.1.26" evidence="2"/>
<dbReference type="Pfam" id="PF00251">
    <property type="entry name" value="Glyco_hydro_32N"/>
    <property type="match status" value="1"/>
</dbReference>
<organism evidence="6 7">
    <name type="scientific">Arsenicicoccus piscis</name>
    <dbReference type="NCBI Taxonomy" id="673954"/>
    <lineage>
        <taxon>Bacteria</taxon>
        <taxon>Bacillati</taxon>
        <taxon>Actinomycetota</taxon>
        <taxon>Actinomycetes</taxon>
        <taxon>Micrococcales</taxon>
        <taxon>Intrasporangiaceae</taxon>
        <taxon>Arsenicicoccus</taxon>
    </lineage>
</organism>
<feature type="domain" description="Glycosyl hydrolase family 32 N-terminal" evidence="5">
    <location>
        <begin position="8"/>
        <end position="273"/>
    </location>
</feature>
<dbReference type="CDD" id="cd08996">
    <property type="entry name" value="GH32_FFase"/>
    <property type="match status" value="1"/>
</dbReference>
<dbReference type="SUPFAM" id="SSF75005">
    <property type="entry name" value="Arabinanase/levansucrase/invertase"/>
    <property type="match status" value="1"/>
</dbReference>
<sequence>MSGRPRRHLTASRGWLNDPHGITFHDGRYHAFYQANPLGTTWDRAIHWGHATSTDLQTWHDEGVALAPATDEVGCWTGCLVDDGDPVIYYTSVTDPDLNLGAIREARPLDASWSTWAAGERVVAAPVHEDLRVFRDPAVRRTPDGWRMIVGAGYRDGRPAVLSFGSTDRRSWHYEGPLLMGAPDGSPDQPWLGAAWECPQVLRVDGADVLLVGTWADEQTYEICAAVGTLDGHELRDVRWSELTKGEGHYAPTVFTDREGHPTIMFWIRGWAVPWTAGWGR</sequence>
<keyword evidence="3" id="KW-0378">Hydrolase</keyword>
<keyword evidence="7" id="KW-1185">Reference proteome</keyword>
<dbReference type="PANTHER" id="PTHR43101:SF1">
    <property type="entry name" value="BETA-FRUCTOSIDASE"/>
    <property type="match status" value="1"/>
</dbReference>
<accession>A0ABQ6HM08</accession>
<comment type="similarity">
    <text evidence="1">Belongs to the glycosyl hydrolase 32 family.</text>
</comment>
<dbReference type="EMBL" id="BSUJ01000001">
    <property type="protein sequence ID" value="GMA19022.1"/>
    <property type="molecule type" value="Genomic_DNA"/>
</dbReference>
<reference evidence="7" key="1">
    <citation type="journal article" date="2019" name="Int. J. Syst. Evol. Microbiol.">
        <title>The Global Catalogue of Microorganisms (GCM) 10K type strain sequencing project: providing services to taxonomists for standard genome sequencing and annotation.</title>
        <authorList>
            <consortium name="The Broad Institute Genomics Platform"/>
            <consortium name="The Broad Institute Genome Sequencing Center for Infectious Disease"/>
            <person name="Wu L."/>
            <person name="Ma J."/>
        </authorList>
    </citation>
    <scope>NUCLEOTIDE SEQUENCE [LARGE SCALE GENOMIC DNA]</scope>
    <source>
        <strain evidence="7">NBRC 105830</strain>
    </source>
</reference>
<proteinExistence type="inferred from homology"/>
<dbReference type="RefSeq" id="WP_284283974.1">
    <property type="nucleotide sequence ID" value="NZ_BSUJ01000001.1"/>
</dbReference>
<dbReference type="SMART" id="SM00640">
    <property type="entry name" value="Glyco_32"/>
    <property type="match status" value="1"/>
</dbReference>
<keyword evidence="4" id="KW-0326">Glycosidase</keyword>
<name>A0ABQ6HM08_9MICO</name>
<dbReference type="Gene3D" id="2.115.10.20">
    <property type="entry name" value="Glycosyl hydrolase domain, family 43"/>
    <property type="match status" value="1"/>
</dbReference>
<comment type="caution">
    <text evidence="6">The sequence shown here is derived from an EMBL/GenBank/DDBJ whole genome shotgun (WGS) entry which is preliminary data.</text>
</comment>
<evidence type="ECO:0000256" key="2">
    <source>
        <dbReference type="ARBA" id="ARBA00012758"/>
    </source>
</evidence>
<evidence type="ECO:0000313" key="7">
    <source>
        <dbReference type="Proteomes" id="UP001157109"/>
    </source>
</evidence>